<reference evidence="9 10" key="1">
    <citation type="journal article" date="2015" name="Genome Announc.">
        <title>Expanding the biotechnology potential of lactobacilli through comparative genomics of 213 strains and associated genera.</title>
        <authorList>
            <person name="Sun Z."/>
            <person name="Harris H.M."/>
            <person name="McCann A."/>
            <person name="Guo C."/>
            <person name="Argimon S."/>
            <person name="Zhang W."/>
            <person name="Yang X."/>
            <person name="Jeffery I.B."/>
            <person name="Cooney J.C."/>
            <person name="Kagawa T.F."/>
            <person name="Liu W."/>
            <person name="Song Y."/>
            <person name="Salvetti E."/>
            <person name="Wrobel A."/>
            <person name="Rasinkangas P."/>
            <person name="Parkhill J."/>
            <person name="Rea M.C."/>
            <person name="O'Sullivan O."/>
            <person name="Ritari J."/>
            <person name="Douillard F.P."/>
            <person name="Paul Ross R."/>
            <person name="Yang R."/>
            <person name="Briner A.E."/>
            <person name="Felis G.E."/>
            <person name="de Vos W.M."/>
            <person name="Barrangou R."/>
            <person name="Klaenhammer T.R."/>
            <person name="Caufield P.W."/>
            <person name="Cui Y."/>
            <person name="Zhang H."/>
            <person name="O'Toole P.W."/>
        </authorList>
    </citation>
    <scope>NUCLEOTIDE SEQUENCE [LARGE SCALE GENOMIC DNA]</scope>
    <source>
        <strain evidence="9 10">DSM 20690</strain>
    </source>
</reference>
<dbReference type="FunFam" id="3.40.50.720:FF:000084">
    <property type="entry name" value="Short-chain dehydrogenase reductase"/>
    <property type="match status" value="1"/>
</dbReference>
<protein>
    <recommendedName>
        <fullName evidence="3">diacetyl reductase [(S)-acetoin forming]</fullName>
        <ecNumber evidence="3">1.1.1.304</ecNumber>
    </recommendedName>
</protein>
<dbReference type="InterPro" id="IPR036291">
    <property type="entry name" value="NAD(P)-bd_dom_sf"/>
</dbReference>
<dbReference type="EMBL" id="JQBT01000006">
    <property type="protein sequence ID" value="KRN80579.1"/>
    <property type="molecule type" value="Genomic_DNA"/>
</dbReference>
<dbReference type="InterPro" id="IPR014007">
    <property type="entry name" value="23BDH"/>
</dbReference>
<dbReference type="GO" id="GO:0052588">
    <property type="term" value="F:diacetyl reductase ((S)-acetoin forming) (NAD+) activity"/>
    <property type="evidence" value="ECO:0007669"/>
    <property type="project" value="UniProtKB-EC"/>
</dbReference>
<evidence type="ECO:0000256" key="1">
    <source>
        <dbReference type="ARBA" id="ARBA00003200"/>
    </source>
</evidence>
<gene>
    <name evidence="9" type="ORF">IV52_GL001325</name>
</gene>
<dbReference type="PATRIC" id="fig|1122148.6.peg.1360"/>
<dbReference type="Proteomes" id="UP000051565">
    <property type="component" value="Unassembled WGS sequence"/>
</dbReference>
<proteinExistence type="inferred from homology"/>
<evidence type="ECO:0000256" key="5">
    <source>
        <dbReference type="ARBA" id="ARBA00023027"/>
    </source>
</evidence>
<dbReference type="InterPro" id="IPR020904">
    <property type="entry name" value="Sc_DH/Rdtase_CS"/>
</dbReference>
<feature type="binding site" evidence="8">
    <location>
        <position position="175"/>
    </location>
    <ligand>
        <name>NAD(+)</name>
        <dbReference type="ChEBI" id="CHEBI:57540"/>
    </ligand>
</feature>
<dbReference type="PANTHER" id="PTHR42760:SF121">
    <property type="entry name" value="3-OXOACYL-(ACYL-CARRIER-PROTEIN) REDUCTASE"/>
    <property type="match status" value="1"/>
</dbReference>
<feature type="binding site" evidence="8">
    <location>
        <position position="171"/>
    </location>
    <ligand>
        <name>NAD(+)</name>
        <dbReference type="ChEBI" id="CHEBI:57540"/>
    </ligand>
</feature>
<dbReference type="PRINTS" id="PR00080">
    <property type="entry name" value="SDRFAMILY"/>
</dbReference>
<evidence type="ECO:0000256" key="2">
    <source>
        <dbReference type="ARBA" id="ARBA00006484"/>
    </source>
</evidence>
<keyword evidence="10" id="KW-1185">Reference proteome</keyword>
<evidence type="ECO:0000256" key="4">
    <source>
        <dbReference type="ARBA" id="ARBA00023002"/>
    </source>
</evidence>
<dbReference type="PROSITE" id="PS00061">
    <property type="entry name" value="ADH_SHORT"/>
    <property type="match status" value="1"/>
</dbReference>
<feature type="binding site" evidence="8">
    <location>
        <position position="102"/>
    </location>
    <ligand>
        <name>NAD(+)</name>
        <dbReference type="ChEBI" id="CHEBI:57540"/>
    </ligand>
</feature>
<dbReference type="Gene3D" id="3.40.50.720">
    <property type="entry name" value="NAD(P)-binding Rossmann-like Domain"/>
    <property type="match status" value="1"/>
</dbReference>
<evidence type="ECO:0000313" key="10">
    <source>
        <dbReference type="Proteomes" id="UP000051565"/>
    </source>
</evidence>
<organism evidence="9 10">
    <name type="scientific">Fructilactobacillus lindneri DSM 20690 = JCM 11027</name>
    <dbReference type="NCBI Taxonomy" id="1122148"/>
    <lineage>
        <taxon>Bacteria</taxon>
        <taxon>Bacillati</taxon>
        <taxon>Bacillota</taxon>
        <taxon>Bacilli</taxon>
        <taxon>Lactobacillales</taxon>
        <taxon>Lactobacillaceae</taxon>
        <taxon>Fructilactobacillus</taxon>
    </lineage>
</organism>
<dbReference type="GO" id="GO:0008206">
    <property type="term" value="P:bile acid metabolic process"/>
    <property type="evidence" value="ECO:0007669"/>
    <property type="project" value="UniProtKB-ARBA"/>
</dbReference>
<feature type="binding site" evidence="8">
    <location>
        <begin position="201"/>
        <end position="206"/>
    </location>
    <ligand>
        <name>NAD(+)</name>
        <dbReference type="ChEBI" id="CHEBI:57540"/>
    </ligand>
</feature>
<dbReference type="NCBIfam" id="TIGR02415">
    <property type="entry name" value="23BDH"/>
    <property type="match status" value="1"/>
</dbReference>
<dbReference type="GO" id="GO:0048038">
    <property type="term" value="F:quinone binding"/>
    <property type="evidence" value="ECO:0007669"/>
    <property type="project" value="TreeGrafter"/>
</dbReference>
<comment type="similarity">
    <text evidence="2">Belongs to the short-chain dehydrogenases/reductases (SDR) family.</text>
</comment>
<dbReference type="InterPro" id="IPR002347">
    <property type="entry name" value="SDR_fam"/>
</dbReference>
<dbReference type="GO" id="GO:0045150">
    <property type="term" value="P:acetoin catabolic process"/>
    <property type="evidence" value="ECO:0007669"/>
    <property type="project" value="InterPro"/>
</dbReference>
<evidence type="ECO:0000313" key="9">
    <source>
        <dbReference type="EMBL" id="KRN80579.1"/>
    </source>
</evidence>
<evidence type="ECO:0000256" key="6">
    <source>
        <dbReference type="ARBA" id="ARBA00047315"/>
    </source>
</evidence>
<dbReference type="Pfam" id="PF13561">
    <property type="entry name" value="adh_short_C2"/>
    <property type="match status" value="1"/>
</dbReference>
<dbReference type="SUPFAM" id="SSF51735">
    <property type="entry name" value="NAD(P)-binding Rossmann-fold domains"/>
    <property type="match status" value="1"/>
</dbReference>
<dbReference type="PANTHER" id="PTHR42760">
    <property type="entry name" value="SHORT-CHAIN DEHYDROGENASES/REDUCTASES FAMILY MEMBER"/>
    <property type="match status" value="1"/>
</dbReference>
<keyword evidence="5 8" id="KW-0520">NAD</keyword>
<comment type="catalytic activity">
    <reaction evidence="6">
        <text>(S)-acetoin + NAD(+) = diacetyl + NADH + H(+)</text>
        <dbReference type="Rhea" id="RHEA:27286"/>
        <dbReference type="ChEBI" id="CHEBI:15378"/>
        <dbReference type="ChEBI" id="CHEBI:15687"/>
        <dbReference type="ChEBI" id="CHEBI:16583"/>
        <dbReference type="ChEBI" id="CHEBI:57540"/>
        <dbReference type="ChEBI" id="CHEBI:57945"/>
        <dbReference type="EC" id="1.1.1.304"/>
    </reaction>
</comment>
<feature type="active site" description="Proton acceptor" evidence="7">
    <location>
        <position position="171"/>
    </location>
</feature>
<name>A0A0R2JU85_9LACO</name>
<comment type="caution">
    <text evidence="9">The sequence shown here is derived from an EMBL/GenBank/DDBJ whole genome shotgun (WGS) entry which is preliminary data.</text>
</comment>
<evidence type="ECO:0000256" key="7">
    <source>
        <dbReference type="PIRSR" id="PIRSR614007-1"/>
    </source>
</evidence>
<comment type="function">
    <text evidence="1">Catalyzes the irreversible reduction of 2,3-butanediol to (S)-acetoin in the presence of NADH.</text>
</comment>
<dbReference type="PRINTS" id="PR00081">
    <property type="entry name" value="GDHRDH"/>
</dbReference>
<accession>A0A0R2JU85</accession>
<dbReference type="EC" id="1.1.1.304" evidence="3"/>
<keyword evidence="4" id="KW-0560">Oxidoreductase</keyword>
<evidence type="ECO:0000256" key="8">
    <source>
        <dbReference type="PIRSR" id="PIRSR614007-2"/>
    </source>
</evidence>
<dbReference type="AlphaFoldDB" id="A0A0R2JU85"/>
<dbReference type="GO" id="GO:0006633">
    <property type="term" value="P:fatty acid biosynthetic process"/>
    <property type="evidence" value="ECO:0007669"/>
    <property type="project" value="TreeGrafter"/>
</dbReference>
<sequence>MCCKRYLSKGVVSMSEEKRVAVITGSSRGIGKGIAEQLGKDGYAMVINGFNKDDVEKATKELADKGYQVVAAAGDISKKETHEMLVKTAVEHFGRLDTYINNAGIAHIGNLVDESAEDFHKIFATNVDSVLFGIQAAAAQFKKQNDGDKVRKIINASSIAGHIGYELLGAYSATKFAIRGLTQVAAKELGRDHITVNAYCPGIVGTDMWDYIDEKMVEINGGQKGQYLKAAIDGITMGRVEHPSDVANYVSYLASTKSDYMTGQAVQIDGGVQFI</sequence>
<evidence type="ECO:0000256" key="3">
    <source>
        <dbReference type="ARBA" id="ARBA00012848"/>
    </source>
</evidence>